<dbReference type="NCBIfam" id="TIGR03712">
    <property type="entry name" value="acc_sec_asp2"/>
    <property type="match status" value="1"/>
</dbReference>
<organism evidence="1 2">
    <name type="scientific">Pseudobutyrivibrio xylanivorans</name>
    <dbReference type="NCBI Taxonomy" id="185007"/>
    <lineage>
        <taxon>Bacteria</taxon>
        <taxon>Bacillati</taxon>
        <taxon>Bacillota</taxon>
        <taxon>Clostridia</taxon>
        <taxon>Lachnospirales</taxon>
        <taxon>Lachnospiraceae</taxon>
        <taxon>Pseudobutyrivibrio</taxon>
    </lineage>
</organism>
<reference evidence="1 2" key="1">
    <citation type="submission" date="2016-10" db="EMBL/GenBank/DDBJ databases">
        <authorList>
            <person name="de Groot N.N."/>
        </authorList>
    </citation>
    <scope>NUCLEOTIDE SEQUENCE [LARGE SCALE GENOMIC DNA]</scope>
    <source>
        <strain evidence="1 2">DSM 10317</strain>
    </source>
</reference>
<accession>A0A1G5RVU2</accession>
<dbReference type="InterPro" id="IPR022267">
    <property type="entry name" value="Asp2"/>
</dbReference>
<dbReference type="SUPFAM" id="SSF53474">
    <property type="entry name" value="alpha/beta-Hydrolases"/>
    <property type="match status" value="1"/>
</dbReference>
<protein>
    <submittedName>
        <fullName evidence="1">Accessory secretory protein Asp2</fullName>
    </submittedName>
</protein>
<dbReference type="Pfam" id="PF16929">
    <property type="entry name" value="Asp2"/>
    <property type="match status" value="1"/>
</dbReference>
<gene>
    <name evidence="1" type="ORF">SAMN02910350_01083</name>
</gene>
<dbReference type="RefSeq" id="WP_090161934.1">
    <property type="nucleotide sequence ID" value="NZ_FMWK01000004.1"/>
</dbReference>
<evidence type="ECO:0000313" key="1">
    <source>
        <dbReference type="EMBL" id="SCZ78037.1"/>
    </source>
</evidence>
<dbReference type="Proteomes" id="UP000199428">
    <property type="component" value="Unassembled WGS sequence"/>
</dbReference>
<name>A0A1G5RVU2_PSEXY</name>
<dbReference type="GO" id="GO:0015031">
    <property type="term" value="P:protein transport"/>
    <property type="evidence" value="ECO:0007669"/>
    <property type="project" value="InterPro"/>
</dbReference>
<proteinExistence type="predicted"/>
<dbReference type="EMBL" id="FMWK01000004">
    <property type="protein sequence ID" value="SCZ78037.1"/>
    <property type="molecule type" value="Genomic_DNA"/>
</dbReference>
<evidence type="ECO:0000313" key="2">
    <source>
        <dbReference type="Proteomes" id="UP000199428"/>
    </source>
</evidence>
<sequence length="498" mass="57396">MDRIRILQIGQNSWENRFQLPARVKLIHSEDKVELKKEIYELVVLERNITEEEFKAVDKMSMAYCFFVVDSFVLSPLTKQLFERKMGKIIPEEKIQHFLDNEIKKYFPKPYGEKFRPEALGIAQGFKGNIKWYGQYSVTVEGDFGQEYTQIAFWRGNIPIEEGQAIDFWLEYKKEPGVEIMLVIKQFVSGSLADICDSWEFNEEDLNNPVLIEGRNGAGTIFCELKAKGSGRLDIIGLHDRISRWNMGTFMVGGERYVTSDREEIFAYFDPGDMKPPMAVYFSGYKTMEGFEGYYMMKKMGCPFLLIAEQRFQGGGFYMGNTEYEKLMISVIEGYLNRLGFYSDQLILSGISMGTIGSMYYGCDLRPHALILGKPLASLGNIAENERLKRPGGFPTSLDLLRFHGGGMNRDAIENLNDRFWNKVRNSDFGHTKFIVSYMYEDDYDDTAYDKLLSELHSSGVQVYGKGLHGRHNDNSAGIGVWFKSQYERVLREDFERI</sequence>
<dbReference type="AlphaFoldDB" id="A0A1G5RVU2"/>
<dbReference type="InterPro" id="IPR029058">
    <property type="entry name" value="AB_hydrolase_fold"/>
</dbReference>